<dbReference type="EMBL" id="JACXVP010000007">
    <property type="protein sequence ID" value="KAG5597991.1"/>
    <property type="molecule type" value="Genomic_DNA"/>
</dbReference>
<sequence length="97" mass="10982">MATEKVVEHGGDHRKHDLILSNLERAIKEEEQVERELDVNELSRLCQLHGKGIPASQGLDQGKATVEICEFDDDGSGQLAEKCKTMYHQADHFRCHK</sequence>
<evidence type="ECO:0000313" key="1">
    <source>
        <dbReference type="EMBL" id="KAG5597991.1"/>
    </source>
</evidence>
<reference evidence="1 2" key="1">
    <citation type="submission" date="2020-09" db="EMBL/GenBank/DDBJ databases">
        <title>De no assembly of potato wild relative species, Solanum commersonii.</title>
        <authorList>
            <person name="Cho K."/>
        </authorList>
    </citation>
    <scope>NUCLEOTIDE SEQUENCE [LARGE SCALE GENOMIC DNA]</scope>
    <source>
        <strain evidence="1">LZ3.2</strain>
        <tissue evidence="1">Leaf</tissue>
    </source>
</reference>
<keyword evidence="2" id="KW-1185">Reference proteome</keyword>
<accession>A0A9J5YDQ4</accession>
<proteinExistence type="predicted"/>
<protein>
    <submittedName>
        <fullName evidence="1">Uncharacterized protein</fullName>
    </submittedName>
</protein>
<organism evidence="1 2">
    <name type="scientific">Solanum commersonii</name>
    <name type="common">Commerson's wild potato</name>
    <name type="synonym">Commerson's nightshade</name>
    <dbReference type="NCBI Taxonomy" id="4109"/>
    <lineage>
        <taxon>Eukaryota</taxon>
        <taxon>Viridiplantae</taxon>
        <taxon>Streptophyta</taxon>
        <taxon>Embryophyta</taxon>
        <taxon>Tracheophyta</taxon>
        <taxon>Spermatophyta</taxon>
        <taxon>Magnoliopsida</taxon>
        <taxon>eudicotyledons</taxon>
        <taxon>Gunneridae</taxon>
        <taxon>Pentapetalae</taxon>
        <taxon>asterids</taxon>
        <taxon>lamiids</taxon>
        <taxon>Solanales</taxon>
        <taxon>Solanaceae</taxon>
        <taxon>Solanoideae</taxon>
        <taxon>Solaneae</taxon>
        <taxon>Solanum</taxon>
    </lineage>
</organism>
<comment type="caution">
    <text evidence="1">The sequence shown here is derived from an EMBL/GenBank/DDBJ whole genome shotgun (WGS) entry which is preliminary data.</text>
</comment>
<dbReference type="AlphaFoldDB" id="A0A9J5YDQ4"/>
<gene>
    <name evidence="1" type="ORF">H5410_039223</name>
</gene>
<dbReference type="Proteomes" id="UP000824120">
    <property type="component" value="Chromosome 7"/>
</dbReference>
<evidence type="ECO:0000313" key="2">
    <source>
        <dbReference type="Proteomes" id="UP000824120"/>
    </source>
</evidence>
<name>A0A9J5YDQ4_SOLCO</name>
<dbReference type="OrthoDB" id="910565at2759"/>